<dbReference type="EnsemblPlants" id="PNT68724">
    <property type="protein sequence ID" value="PNT68724"/>
    <property type="gene ID" value="BRADI_3g44526v3"/>
</dbReference>
<dbReference type="EMBL" id="CM000882">
    <property type="protein sequence ID" value="PNT68724.1"/>
    <property type="molecule type" value="Genomic_DNA"/>
</dbReference>
<evidence type="ECO:0000313" key="3">
    <source>
        <dbReference type="EnsemblPlants" id="PNT68724"/>
    </source>
</evidence>
<dbReference type="RefSeq" id="XP_024317752.1">
    <property type="nucleotide sequence ID" value="XM_024461984.1"/>
</dbReference>
<evidence type="ECO:0000313" key="4">
    <source>
        <dbReference type="Proteomes" id="UP000008810"/>
    </source>
</evidence>
<gene>
    <name evidence="3" type="primary">LOC112271811</name>
    <name evidence="2" type="ORF">BRADI_3g44526v3</name>
</gene>
<dbReference type="RefSeq" id="XP_024317753.1">
    <property type="nucleotide sequence ID" value="XM_024461985.1"/>
</dbReference>
<reference evidence="2" key="2">
    <citation type="submission" date="2017-06" db="EMBL/GenBank/DDBJ databases">
        <title>WGS assembly of Brachypodium distachyon.</title>
        <authorList>
            <consortium name="The International Brachypodium Initiative"/>
            <person name="Lucas S."/>
            <person name="Harmon-Smith M."/>
            <person name="Lail K."/>
            <person name="Tice H."/>
            <person name="Grimwood J."/>
            <person name="Bruce D."/>
            <person name="Barry K."/>
            <person name="Shu S."/>
            <person name="Lindquist E."/>
            <person name="Wang M."/>
            <person name="Pitluck S."/>
            <person name="Vogel J.P."/>
            <person name="Garvin D.F."/>
            <person name="Mockler T.C."/>
            <person name="Schmutz J."/>
            <person name="Rokhsar D."/>
            <person name="Bevan M.W."/>
        </authorList>
    </citation>
    <scope>NUCLEOTIDE SEQUENCE</scope>
    <source>
        <strain evidence="2">Bd21</strain>
    </source>
</reference>
<feature type="compositionally biased region" description="Low complexity" evidence="1">
    <location>
        <begin position="167"/>
        <end position="183"/>
    </location>
</feature>
<feature type="region of interest" description="Disordered" evidence="1">
    <location>
        <begin position="39"/>
        <end position="67"/>
    </location>
</feature>
<dbReference type="Gramene" id="PNT68724">
    <property type="protein sequence ID" value="PNT68724"/>
    <property type="gene ID" value="BRADI_3g44526v3"/>
</dbReference>
<feature type="region of interest" description="Disordered" evidence="1">
    <location>
        <begin position="167"/>
        <end position="207"/>
    </location>
</feature>
<dbReference type="OrthoDB" id="693008at2759"/>
<dbReference type="Proteomes" id="UP000008810">
    <property type="component" value="Chromosome 3"/>
</dbReference>
<sequence length="207" mass="22640">MVAMFIAYREDNDDVEFKFIHVFARIETCEKWMETRNALSKSGPYDPKAASSAASKGRPIGHKKAKAARDTVPATERLYTCIEKCMTAAAAQAAKREELAAKREEDAASRWATVIKKQDDKLEILKGNVAPKKRREDLLILTCDTTGMDIEWYDGQHSLILAEARAPASSTLPPATSTPSAPSNARKRNSGQFYTTGELGSGINTGG</sequence>
<protein>
    <submittedName>
        <fullName evidence="2 3">Uncharacterized protein</fullName>
    </submittedName>
</protein>
<evidence type="ECO:0000313" key="2">
    <source>
        <dbReference type="EMBL" id="PNT68724.1"/>
    </source>
</evidence>
<reference evidence="3" key="3">
    <citation type="submission" date="2018-08" db="UniProtKB">
        <authorList>
            <consortium name="EnsemblPlants"/>
        </authorList>
    </citation>
    <scope>IDENTIFICATION</scope>
    <source>
        <strain evidence="3">cv. Bd21</strain>
    </source>
</reference>
<proteinExistence type="predicted"/>
<organism evidence="2">
    <name type="scientific">Brachypodium distachyon</name>
    <name type="common">Purple false brome</name>
    <name type="synonym">Trachynia distachya</name>
    <dbReference type="NCBI Taxonomy" id="15368"/>
    <lineage>
        <taxon>Eukaryota</taxon>
        <taxon>Viridiplantae</taxon>
        <taxon>Streptophyta</taxon>
        <taxon>Embryophyta</taxon>
        <taxon>Tracheophyta</taxon>
        <taxon>Spermatophyta</taxon>
        <taxon>Magnoliopsida</taxon>
        <taxon>Liliopsida</taxon>
        <taxon>Poales</taxon>
        <taxon>Poaceae</taxon>
        <taxon>BOP clade</taxon>
        <taxon>Pooideae</taxon>
        <taxon>Stipodae</taxon>
        <taxon>Brachypodieae</taxon>
        <taxon>Brachypodium</taxon>
    </lineage>
</organism>
<keyword evidence="4" id="KW-1185">Reference proteome</keyword>
<dbReference type="GeneID" id="112271811"/>
<accession>A0A2K2D349</accession>
<reference evidence="2 3" key="1">
    <citation type="journal article" date="2010" name="Nature">
        <title>Genome sequencing and analysis of the model grass Brachypodium distachyon.</title>
        <authorList>
            <consortium name="International Brachypodium Initiative"/>
        </authorList>
    </citation>
    <scope>NUCLEOTIDE SEQUENCE [LARGE SCALE GENOMIC DNA]</scope>
    <source>
        <strain evidence="2">Bd21</strain>
        <strain evidence="3">cv. Bd21</strain>
    </source>
</reference>
<evidence type="ECO:0000256" key="1">
    <source>
        <dbReference type="SAM" id="MobiDB-lite"/>
    </source>
</evidence>
<dbReference type="AlphaFoldDB" id="A0A2K2D349"/>
<name>A0A2K2D349_BRADI</name>